<dbReference type="EMBL" id="JAAWWB010000025">
    <property type="protein sequence ID" value="KAG6751733.1"/>
    <property type="molecule type" value="Genomic_DNA"/>
</dbReference>
<organism evidence="2 3">
    <name type="scientific">Populus tomentosa</name>
    <name type="common">Chinese white poplar</name>
    <dbReference type="NCBI Taxonomy" id="118781"/>
    <lineage>
        <taxon>Eukaryota</taxon>
        <taxon>Viridiplantae</taxon>
        <taxon>Streptophyta</taxon>
        <taxon>Embryophyta</taxon>
        <taxon>Tracheophyta</taxon>
        <taxon>Spermatophyta</taxon>
        <taxon>Magnoliopsida</taxon>
        <taxon>eudicotyledons</taxon>
        <taxon>Gunneridae</taxon>
        <taxon>Pentapetalae</taxon>
        <taxon>rosids</taxon>
        <taxon>fabids</taxon>
        <taxon>Malpighiales</taxon>
        <taxon>Salicaceae</taxon>
        <taxon>Saliceae</taxon>
        <taxon>Populus</taxon>
    </lineage>
</organism>
<protein>
    <submittedName>
        <fullName evidence="2">Uncharacterized protein</fullName>
    </submittedName>
</protein>
<accession>A0A8X7YEQ4</accession>
<keyword evidence="3" id="KW-1185">Reference proteome</keyword>
<dbReference type="AlphaFoldDB" id="A0A8X7YEQ4"/>
<keyword evidence="1" id="KW-0472">Membrane</keyword>
<evidence type="ECO:0000313" key="3">
    <source>
        <dbReference type="Proteomes" id="UP000886885"/>
    </source>
</evidence>
<dbReference type="Proteomes" id="UP000886885">
    <property type="component" value="Chromosome 13A"/>
</dbReference>
<dbReference type="OrthoDB" id="1419086at2759"/>
<reference evidence="2" key="1">
    <citation type="journal article" date="2020" name="bioRxiv">
        <title>Hybrid origin of Populus tomentosa Carr. identified through genome sequencing and phylogenomic analysis.</title>
        <authorList>
            <person name="An X."/>
            <person name="Gao K."/>
            <person name="Chen Z."/>
            <person name="Li J."/>
            <person name="Yang X."/>
            <person name="Yang X."/>
            <person name="Zhou J."/>
            <person name="Guo T."/>
            <person name="Zhao T."/>
            <person name="Huang S."/>
            <person name="Miao D."/>
            <person name="Khan W.U."/>
            <person name="Rao P."/>
            <person name="Ye M."/>
            <person name="Lei B."/>
            <person name="Liao W."/>
            <person name="Wang J."/>
            <person name="Ji L."/>
            <person name="Li Y."/>
            <person name="Guo B."/>
            <person name="Mustafa N.S."/>
            <person name="Li S."/>
            <person name="Yun Q."/>
            <person name="Keller S.R."/>
            <person name="Mao J."/>
            <person name="Zhang R."/>
            <person name="Strauss S.H."/>
        </authorList>
    </citation>
    <scope>NUCLEOTIDE SEQUENCE</scope>
    <source>
        <strain evidence="2">GM15</strain>
        <tissue evidence="2">Leaf</tissue>
    </source>
</reference>
<keyword evidence="1" id="KW-0812">Transmembrane</keyword>
<sequence length="283" mass="31984">MMNHEYCLVMDAWIREAQEATKLVEDIESRIKNKDLAEENRLRDIAQSKLIEAGVKLDRLESLLHNPPSKPALTREDSEFRWKMLSDLQLRTRALALRLYTSTKRAGGFLASTTTGTSRATNSLDQALDSFITKLGHPKRYSGQIYEERVGMVRSAVYPIIRSIKPPSYIVLSGFVALASDPKLRYCSYFARSGLNHHKLFNLQESEKEVALQIRSRAAHAAYFRVYNPRSSAGTFRDYSFEGFKDSGSFVSTSLIKKVCWTFCLILGAAALLFVLVIISAEI</sequence>
<evidence type="ECO:0000256" key="1">
    <source>
        <dbReference type="SAM" id="Phobius"/>
    </source>
</evidence>
<feature type="transmembrane region" description="Helical" evidence="1">
    <location>
        <begin position="259"/>
        <end position="281"/>
    </location>
</feature>
<comment type="caution">
    <text evidence="2">The sequence shown here is derived from an EMBL/GenBank/DDBJ whole genome shotgun (WGS) entry which is preliminary data.</text>
</comment>
<name>A0A8X7YEQ4_POPTO</name>
<evidence type="ECO:0000313" key="2">
    <source>
        <dbReference type="EMBL" id="KAG6751733.1"/>
    </source>
</evidence>
<gene>
    <name evidence="2" type="ORF">POTOM_043937</name>
</gene>
<keyword evidence="1" id="KW-1133">Transmembrane helix</keyword>
<proteinExistence type="predicted"/>